<reference evidence="3" key="1">
    <citation type="journal article" date="2019" name="Int. J. Syst. Evol. Microbiol.">
        <title>The Global Catalogue of Microorganisms (GCM) 10K type strain sequencing project: providing services to taxonomists for standard genome sequencing and annotation.</title>
        <authorList>
            <consortium name="The Broad Institute Genomics Platform"/>
            <consortium name="The Broad Institute Genome Sequencing Center for Infectious Disease"/>
            <person name="Wu L."/>
            <person name="Ma J."/>
        </authorList>
    </citation>
    <scope>NUCLEOTIDE SEQUENCE [LARGE SCALE GENOMIC DNA]</scope>
    <source>
        <strain evidence="3">CCUG 54520</strain>
    </source>
</reference>
<dbReference type="Gene3D" id="3.40.630.30">
    <property type="match status" value="1"/>
</dbReference>
<dbReference type="GO" id="GO:0016746">
    <property type="term" value="F:acyltransferase activity"/>
    <property type="evidence" value="ECO:0007669"/>
    <property type="project" value="UniProtKB-KW"/>
</dbReference>
<dbReference type="EMBL" id="JBHSFO010000008">
    <property type="protein sequence ID" value="MFC4604843.1"/>
    <property type="molecule type" value="Genomic_DNA"/>
</dbReference>
<protein>
    <submittedName>
        <fullName evidence="2">GNAT family N-acetyltransferase</fullName>
        <ecNumber evidence="2">2.3.1.-</ecNumber>
    </submittedName>
</protein>
<dbReference type="RefSeq" id="WP_378417978.1">
    <property type="nucleotide sequence ID" value="NZ_JBHSFO010000008.1"/>
</dbReference>
<dbReference type="Proteomes" id="UP001595914">
    <property type="component" value="Unassembled WGS sequence"/>
</dbReference>
<organism evidence="2 3">
    <name type="scientific">Rhodococcus kronopolitis</name>
    <dbReference type="NCBI Taxonomy" id="1460226"/>
    <lineage>
        <taxon>Bacteria</taxon>
        <taxon>Bacillati</taxon>
        <taxon>Actinomycetota</taxon>
        <taxon>Actinomycetes</taxon>
        <taxon>Mycobacteriales</taxon>
        <taxon>Nocardiaceae</taxon>
        <taxon>Rhodococcus</taxon>
    </lineage>
</organism>
<keyword evidence="3" id="KW-1185">Reference proteome</keyword>
<dbReference type="PANTHER" id="PTHR31435">
    <property type="entry name" value="PROTEIN NATD1"/>
    <property type="match status" value="1"/>
</dbReference>
<comment type="caution">
    <text evidence="2">The sequence shown here is derived from an EMBL/GenBank/DDBJ whole genome shotgun (WGS) entry which is preliminary data.</text>
</comment>
<dbReference type="PROSITE" id="PS51729">
    <property type="entry name" value="GNAT_YJDJ"/>
    <property type="match status" value="1"/>
</dbReference>
<feature type="domain" description="N-acetyltransferase" evidence="1">
    <location>
        <begin position="17"/>
        <end position="118"/>
    </location>
</feature>
<proteinExistence type="predicted"/>
<sequence length="125" mass="13540">MTTPVVAPADPARACVEDNPSHSRFDLWVDGELVGILGYRAADGVTELPGGVGALTDGDVIALMHTVITEDFGGRGWAAVLVREVLEEVRVRGVRIRPVCTYLRRYLGTHPEYLPLLDDGLGELD</sequence>
<dbReference type="EC" id="2.3.1.-" evidence="2"/>
<evidence type="ECO:0000313" key="2">
    <source>
        <dbReference type="EMBL" id="MFC4604843.1"/>
    </source>
</evidence>
<dbReference type="PANTHER" id="PTHR31435:SF10">
    <property type="entry name" value="BSR4717 PROTEIN"/>
    <property type="match status" value="1"/>
</dbReference>
<evidence type="ECO:0000313" key="3">
    <source>
        <dbReference type="Proteomes" id="UP001595914"/>
    </source>
</evidence>
<keyword evidence="2" id="KW-0012">Acyltransferase</keyword>
<dbReference type="Pfam" id="PF14542">
    <property type="entry name" value="Acetyltransf_CG"/>
    <property type="match status" value="1"/>
</dbReference>
<dbReference type="InterPro" id="IPR016181">
    <property type="entry name" value="Acyl_CoA_acyltransferase"/>
</dbReference>
<dbReference type="InterPro" id="IPR045057">
    <property type="entry name" value="Gcn5-rel_NAT"/>
</dbReference>
<accession>A0ABV9FUB1</accession>
<name>A0ABV9FUB1_9NOCA</name>
<dbReference type="InterPro" id="IPR031165">
    <property type="entry name" value="GNAT_YJDJ"/>
</dbReference>
<evidence type="ECO:0000259" key="1">
    <source>
        <dbReference type="PROSITE" id="PS51729"/>
    </source>
</evidence>
<dbReference type="SUPFAM" id="SSF55729">
    <property type="entry name" value="Acyl-CoA N-acyltransferases (Nat)"/>
    <property type="match status" value="1"/>
</dbReference>
<gene>
    <name evidence="2" type="ORF">ACFO6S_14190</name>
</gene>
<keyword evidence="2" id="KW-0808">Transferase</keyword>